<dbReference type="GO" id="GO:0006814">
    <property type="term" value="P:sodium ion transport"/>
    <property type="evidence" value="ECO:0007669"/>
    <property type="project" value="UniProtKB-KW"/>
</dbReference>
<keyword evidence="8" id="KW-0406">Ion transport</keyword>
<feature type="transmembrane region" description="Helical" evidence="12">
    <location>
        <begin position="238"/>
        <end position="256"/>
    </location>
</feature>
<feature type="transmembrane region" description="Helical" evidence="12">
    <location>
        <begin position="557"/>
        <end position="578"/>
    </location>
</feature>
<evidence type="ECO:0000256" key="2">
    <source>
        <dbReference type="ARBA" id="ARBA00006434"/>
    </source>
</evidence>
<evidence type="ECO:0000256" key="7">
    <source>
        <dbReference type="ARBA" id="ARBA00023053"/>
    </source>
</evidence>
<evidence type="ECO:0000256" key="6">
    <source>
        <dbReference type="ARBA" id="ARBA00022989"/>
    </source>
</evidence>
<dbReference type="GO" id="GO:0015293">
    <property type="term" value="F:symporter activity"/>
    <property type="evidence" value="ECO:0007669"/>
    <property type="project" value="TreeGrafter"/>
</dbReference>
<dbReference type="PROSITE" id="PS50283">
    <property type="entry name" value="NA_SOLUT_SYMP_3"/>
    <property type="match status" value="1"/>
</dbReference>
<dbReference type="Proteomes" id="UP001165740">
    <property type="component" value="Chromosome 1"/>
</dbReference>
<keyword evidence="5 12" id="KW-0812">Transmembrane</keyword>
<dbReference type="GO" id="GO:0005886">
    <property type="term" value="C:plasma membrane"/>
    <property type="evidence" value="ECO:0007669"/>
    <property type="project" value="UniProtKB-SubCell"/>
</dbReference>
<dbReference type="RefSeq" id="XP_055894095.1">
    <property type="nucleotide sequence ID" value="XM_056038120.1"/>
</dbReference>
<proteinExistence type="inferred from homology"/>
<keyword evidence="6 12" id="KW-1133">Transmembrane helix</keyword>
<dbReference type="InterPro" id="IPR038377">
    <property type="entry name" value="Na/Glc_symporter_sf"/>
</dbReference>
<protein>
    <submittedName>
        <fullName evidence="14 15">Sodium-coupled monocarboxylate transporter 1-like</fullName>
    </submittedName>
</protein>
<feature type="transmembrane region" description="Helical" evidence="12">
    <location>
        <begin position="12"/>
        <end position="31"/>
    </location>
</feature>
<keyword evidence="4" id="KW-1003">Cell membrane</keyword>
<feature type="transmembrane region" description="Helical" evidence="12">
    <location>
        <begin position="440"/>
        <end position="458"/>
    </location>
</feature>
<evidence type="ECO:0000256" key="10">
    <source>
        <dbReference type="ARBA" id="ARBA00023201"/>
    </source>
</evidence>
<feature type="transmembrane region" description="Helical" evidence="12">
    <location>
        <begin position="85"/>
        <end position="107"/>
    </location>
</feature>
<dbReference type="PANTHER" id="PTHR42985:SF40">
    <property type="entry name" value="LD47995P-RELATED"/>
    <property type="match status" value="1"/>
</dbReference>
<sequence>MSTNVSLQIADYVVSAVMLFIPLAIGVFFAIKDAKKSNRDEYLLGGRKMSMLPVALSIFATFASAISLMGVLTEVYYNGAMHPTFQLGFGLAHVVGYVTMIPLIYPLQMTSIYEYLHLRFQSELVRNSVLSIAMIQTFFYMAIALLTPALGLQAAAGIPLYVSVLIVGSIGTIYTAIGGIKSVVWTDAFQCCIMFTGLLVMIGKGVLLVGGVDKVWSIAEAGGRTNFNQFSPDPRSRTTWWGTLIGGCFMWLANIFNQSSTQRICSMRTMREAKMTYIINIGIFLCYGSLLFSVGIVIYAYFEHIQCDPYKAGFITNKNQLSTYFVLHVLQDLPGMSGLYMSSIFSGGLSTLSSGMNALAANTVEDILQRPLRNFTEQRTTLITKLIVLIYGVLIIVVAYLAKDLTGSVSQISLSVFGACGGPILGVFLLGACVPRGNKYGALVGGALALALTMWMSVGNQLYGNPPPPLPSPSTDMCFSNTSDHFLSSSDWTNRSDHFLSSSDWTNRSDHFLYSSDWTTYNSTWQTNNLSIYTKLVSSDQMDAARPLFLYQISYEWYGFIGTIISFVVGLLVSLCTYKCPQQSPNVRLIFPILAKVWSLDNVNNLSNTIPHDKRLDYELQVQAQI</sequence>
<dbReference type="InterPro" id="IPR001734">
    <property type="entry name" value="Na/solute_symporter"/>
</dbReference>
<evidence type="ECO:0000256" key="3">
    <source>
        <dbReference type="ARBA" id="ARBA00022448"/>
    </source>
</evidence>
<feature type="transmembrane region" description="Helical" evidence="12">
    <location>
        <begin position="52"/>
        <end position="73"/>
    </location>
</feature>
<dbReference type="OrthoDB" id="6132759at2759"/>
<dbReference type="RefSeq" id="XP_055894102.1">
    <property type="nucleotide sequence ID" value="XM_056038127.1"/>
</dbReference>
<dbReference type="AlphaFoldDB" id="A0A9W3B3Q3"/>
<evidence type="ECO:0000313" key="16">
    <source>
        <dbReference type="RefSeq" id="XP_055894102.1"/>
    </source>
</evidence>
<keyword evidence="9 12" id="KW-0472">Membrane</keyword>
<feature type="transmembrane region" description="Helical" evidence="12">
    <location>
        <begin position="158"/>
        <end position="177"/>
    </location>
</feature>
<evidence type="ECO:0000313" key="13">
    <source>
        <dbReference type="Proteomes" id="UP001165740"/>
    </source>
</evidence>
<dbReference type="PANTHER" id="PTHR42985">
    <property type="entry name" value="SODIUM-COUPLED MONOCARBOXYLATE TRANSPORTER"/>
    <property type="match status" value="1"/>
</dbReference>
<evidence type="ECO:0000256" key="11">
    <source>
        <dbReference type="RuleBase" id="RU362091"/>
    </source>
</evidence>
<dbReference type="GeneID" id="106075273"/>
<dbReference type="RefSeq" id="XP_055894086.1">
    <property type="nucleotide sequence ID" value="XM_056038111.1"/>
</dbReference>
<keyword evidence="3" id="KW-0813">Transport</keyword>
<feature type="transmembrane region" description="Helical" evidence="12">
    <location>
        <begin position="277"/>
        <end position="302"/>
    </location>
</feature>
<keyword evidence="13" id="KW-1185">Reference proteome</keyword>
<evidence type="ECO:0000256" key="1">
    <source>
        <dbReference type="ARBA" id="ARBA00004651"/>
    </source>
</evidence>
<evidence type="ECO:0000256" key="12">
    <source>
        <dbReference type="SAM" id="Phobius"/>
    </source>
</evidence>
<feature type="transmembrane region" description="Helical" evidence="12">
    <location>
        <begin position="382"/>
        <end position="402"/>
    </location>
</feature>
<evidence type="ECO:0000313" key="15">
    <source>
        <dbReference type="RefSeq" id="XP_055894095.1"/>
    </source>
</evidence>
<dbReference type="InterPro" id="IPR051163">
    <property type="entry name" value="Sodium:Solute_Symporter_SSF"/>
</dbReference>
<accession>A0A9W3B3Q3</accession>
<name>A0A9W3B3Q3_BIOGL</name>
<evidence type="ECO:0000256" key="8">
    <source>
        <dbReference type="ARBA" id="ARBA00023065"/>
    </source>
</evidence>
<organism evidence="13 16">
    <name type="scientific">Biomphalaria glabrata</name>
    <name type="common">Bloodfluke planorb</name>
    <name type="synonym">Freshwater snail</name>
    <dbReference type="NCBI Taxonomy" id="6526"/>
    <lineage>
        <taxon>Eukaryota</taxon>
        <taxon>Metazoa</taxon>
        <taxon>Spiralia</taxon>
        <taxon>Lophotrochozoa</taxon>
        <taxon>Mollusca</taxon>
        <taxon>Gastropoda</taxon>
        <taxon>Heterobranchia</taxon>
        <taxon>Euthyneura</taxon>
        <taxon>Panpulmonata</taxon>
        <taxon>Hygrophila</taxon>
        <taxon>Lymnaeoidea</taxon>
        <taxon>Planorbidae</taxon>
        <taxon>Biomphalaria</taxon>
    </lineage>
</organism>
<dbReference type="Pfam" id="PF00474">
    <property type="entry name" value="SSF"/>
    <property type="match status" value="1"/>
</dbReference>
<gene>
    <name evidence="14 15 16" type="primary">LOC106075273</name>
</gene>
<evidence type="ECO:0000313" key="14">
    <source>
        <dbReference type="RefSeq" id="XP_055894086.1"/>
    </source>
</evidence>
<reference evidence="14 15" key="1">
    <citation type="submission" date="2025-04" db="UniProtKB">
        <authorList>
            <consortium name="RefSeq"/>
        </authorList>
    </citation>
    <scope>IDENTIFICATION</scope>
</reference>
<feature type="transmembrane region" description="Helical" evidence="12">
    <location>
        <begin position="339"/>
        <end position="361"/>
    </location>
</feature>
<evidence type="ECO:0000256" key="4">
    <source>
        <dbReference type="ARBA" id="ARBA00022475"/>
    </source>
</evidence>
<dbReference type="OMA" id="VPLWISI"/>
<keyword evidence="7" id="KW-0915">Sodium</keyword>
<evidence type="ECO:0000256" key="9">
    <source>
        <dbReference type="ARBA" id="ARBA00023136"/>
    </source>
</evidence>
<dbReference type="Gene3D" id="1.20.1730.10">
    <property type="entry name" value="Sodium/glucose cotransporter"/>
    <property type="match status" value="1"/>
</dbReference>
<feature type="transmembrane region" description="Helical" evidence="12">
    <location>
        <begin position="128"/>
        <end position="152"/>
    </location>
</feature>
<evidence type="ECO:0000256" key="5">
    <source>
        <dbReference type="ARBA" id="ARBA00022692"/>
    </source>
</evidence>
<comment type="similarity">
    <text evidence="2 11">Belongs to the sodium:solute symporter (SSF) (TC 2.A.21) family.</text>
</comment>
<comment type="subcellular location">
    <subcellularLocation>
        <location evidence="1">Cell membrane</location>
        <topology evidence="1">Multi-pass membrane protein</topology>
    </subcellularLocation>
</comment>
<dbReference type="NCBIfam" id="TIGR00813">
    <property type="entry name" value="sss"/>
    <property type="match status" value="1"/>
</dbReference>
<keyword evidence="10" id="KW-0739">Sodium transport</keyword>
<feature type="transmembrane region" description="Helical" evidence="12">
    <location>
        <begin position="189"/>
        <end position="209"/>
    </location>
</feature>
<feature type="transmembrane region" description="Helical" evidence="12">
    <location>
        <begin position="414"/>
        <end position="433"/>
    </location>
</feature>